<dbReference type="InterPro" id="IPR050703">
    <property type="entry name" value="Flavin_MAO"/>
</dbReference>
<comment type="cofactor">
    <cofactor evidence="1 6">
        <name>FAD</name>
        <dbReference type="ChEBI" id="CHEBI:57692"/>
    </cofactor>
</comment>
<dbReference type="OrthoDB" id="7777654at2759"/>
<dbReference type="Gene3D" id="3.50.50.60">
    <property type="entry name" value="FAD/NAD(P)-binding domain"/>
    <property type="match status" value="2"/>
</dbReference>
<evidence type="ECO:0000256" key="1">
    <source>
        <dbReference type="ARBA" id="ARBA00001974"/>
    </source>
</evidence>
<evidence type="ECO:0000313" key="8">
    <source>
        <dbReference type="EMBL" id="RFU34162.1"/>
    </source>
</evidence>
<dbReference type="Gene3D" id="3.90.660.10">
    <property type="match status" value="1"/>
</dbReference>
<dbReference type="Pfam" id="PF01593">
    <property type="entry name" value="Amino_oxidase"/>
    <property type="match status" value="1"/>
</dbReference>
<proteinExistence type="inferred from homology"/>
<dbReference type="PANTHER" id="PTHR43563:SF1">
    <property type="entry name" value="AMINE OXIDASE [FLAVIN-CONTAINING] B"/>
    <property type="match status" value="1"/>
</dbReference>
<evidence type="ECO:0000256" key="6">
    <source>
        <dbReference type="RuleBase" id="RU362067"/>
    </source>
</evidence>
<keyword evidence="3 6" id="KW-0560">Oxidoreductase</keyword>
<dbReference type="Gene3D" id="6.10.140.1210">
    <property type="match status" value="1"/>
</dbReference>
<evidence type="ECO:0000259" key="7">
    <source>
        <dbReference type="Pfam" id="PF01593"/>
    </source>
</evidence>
<dbReference type="InterPro" id="IPR002937">
    <property type="entry name" value="Amino_oxidase"/>
</dbReference>
<comment type="similarity">
    <text evidence="2 6">Belongs to the flavin monoamine oxidase family.</text>
</comment>
<evidence type="ECO:0000313" key="9">
    <source>
        <dbReference type="Proteomes" id="UP000258309"/>
    </source>
</evidence>
<accession>A0A3E2HLW3</accession>
<evidence type="ECO:0000256" key="5">
    <source>
        <dbReference type="PIRSR" id="PIRSR601613-1"/>
    </source>
</evidence>
<dbReference type="Proteomes" id="UP000258309">
    <property type="component" value="Unassembled WGS sequence"/>
</dbReference>
<keyword evidence="9" id="KW-1185">Reference proteome</keyword>
<name>A0A3E2HLW3_SCYLI</name>
<comment type="caution">
    <text evidence="8">The sequence shown here is derived from an EMBL/GenBank/DDBJ whole genome shotgun (WGS) entry which is preliminary data.</text>
</comment>
<dbReference type="EMBL" id="NCSJ02000024">
    <property type="protein sequence ID" value="RFU34162.1"/>
    <property type="molecule type" value="Genomic_DNA"/>
</dbReference>
<comment type="catalytic activity">
    <reaction evidence="4">
        <text>a secondary aliphatic amine + O2 + H2O = a primary amine + an aldehyde + H2O2</text>
        <dbReference type="Rhea" id="RHEA:26414"/>
        <dbReference type="ChEBI" id="CHEBI:15377"/>
        <dbReference type="ChEBI" id="CHEBI:15379"/>
        <dbReference type="ChEBI" id="CHEBI:16240"/>
        <dbReference type="ChEBI" id="CHEBI:17478"/>
        <dbReference type="ChEBI" id="CHEBI:58855"/>
        <dbReference type="ChEBI" id="CHEBI:65296"/>
        <dbReference type="EC" id="1.4.3.4"/>
    </reaction>
</comment>
<keyword evidence="6" id="KW-0285">Flavoprotein</keyword>
<feature type="non-terminal residue" evidence="8">
    <location>
        <position position="1"/>
    </location>
</feature>
<sequence>MLSTTEGFEYSPLEGIKAGLATPAVIAPGELNASTKTEYDMIVVGAGHAGLTATRDLTAQGRKVLLVEARDRIGGRTWTSFKDAQGFEMGGTWIHWHQPHVWAEVTRYGLNDQIKDSLEYFEGCIPYATFKNGVQKDWSIEELGALQTRTQHIFHNPDGKNARDIVPYPHNPTYNQKDFARYDQMSGRDRINQLKEVLTDEELRILEGTLVAMAGPLEDASFFDLIQRWVLGGAEYQEYVNHMARYKLKCGQSGLARHIFDDCCLTGKLCYSFSTVVKSIDSSNPKKATVACSDGRVFSAQKIICTIPLTVLRTISFNPPLSALKAEAVATSGSNPIRKLHAEVEGRRWRSYGASSFTDGNMMMGMGDSFSASGDDTHMVFFFVGGKEDPVQRPHEQLEGVESVHPDFKVKHLIFTDWNNDPLANGSWCFFQPEYMSKYLGALQEQLGNLKFASGDYSDGWRGFIDGAIESGTLAAREVEAELKSAGLHLASATL</sequence>
<feature type="non-terminal residue" evidence="8">
    <location>
        <position position="495"/>
    </location>
</feature>
<organism evidence="8 9">
    <name type="scientific">Scytalidium lignicola</name>
    <name type="common">Hyphomycete</name>
    <dbReference type="NCBI Taxonomy" id="5539"/>
    <lineage>
        <taxon>Eukaryota</taxon>
        <taxon>Fungi</taxon>
        <taxon>Dikarya</taxon>
        <taxon>Ascomycota</taxon>
        <taxon>Pezizomycotina</taxon>
        <taxon>Leotiomycetes</taxon>
        <taxon>Leotiomycetes incertae sedis</taxon>
        <taxon>Scytalidium</taxon>
    </lineage>
</organism>
<evidence type="ECO:0000256" key="4">
    <source>
        <dbReference type="ARBA" id="ARBA00048448"/>
    </source>
</evidence>
<dbReference type="InterPro" id="IPR036188">
    <property type="entry name" value="FAD/NAD-bd_sf"/>
</dbReference>
<reference evidence="8 9" key="1">
    <citation type="submission" date="2018-05" db="EMBL/GenBank/DDBJ databases">
        <title>Draft genome sequence of Scytalidium lignicola DSM 105466, a ubiquitous saprotrophic fungus.</title>
        <authorList>
            <person name="Buettner E."/>
            <person name="Gebauer A.M."/>
            <person name="Hofrichter M."/>
            <person name="Liers C."/>
            <person name="Kellner H."/>
        </authorList>
    </citation>
    <scope>NUCLEOTIDE SEQUENCE [LARGE SCALE GENOMIC DNA]</scope>
    <source>
        <strain evidence="8 9">DSM 105466</strain>
    </source>
</reference>
<feature type="domain" description="Amine oxidase" evidence="7">
    <location>
        <begin position="49"/>
        <end position="479"/>
    </location>
</feature>
<dbReference type="InterPro" id="IPR001613">
    <property type="entry name" value="Flavin_amine_oxidase"/>
</dbReference>
<evidence type="ECO:0000256" key="2">
    <source>
        <dbReference type="ARBA" id="ARBA00005995"/>
    </source>
</evidence>
<dbReference type="SUPFAM" id="SSF51905">
    <property type="entry name" value="FAD/NAD(P)-binding domain"/>
    <property type="match status" value="1"/>
</dbReference>
<keyword evidence="6" id="KW-0274">FAD</keyword>
<dbReference type="AlphaFoldDB" id="A0A3E2HLW3"/>
<dbReference type="GO" id="GO:0097621">
    <property type="term" value="F:monoamine oxidase activity"/>
    <property type="evidence" value="ECO:0007669"/>
    <property type="project" value="UniProtKB-EC"/>
</dbReference>
<dbReference type="PRINTS" id="PR00757">
    <property type="entry name" value="AMINEOXDASEF"/>
</dbReference>
<feature type="binding site" evidence="5">
    <location>
        <begin position="68"/>
        <end position="69"/>
    </location>
    <ligand>
        <name>FAD</name>
        <dbReference type="ChEBI" id="CHEBI:57692"/>
    </ligand>
</feature>
<feature type="binding site" evidence="5">
    <location>
        <position position="277"/>
    </location>
    <ligand>
        <name>FAD</name>
        <dbReference type="ChEBI" id="CHEBI:57692"/>
    </ligand>
</feature>
<dbReference type="PANTHER" id="PTHR43563">
    <property type="entry name" value="AMINE OXIDASE"/>
    <property type="match status" value="1"/>
</dbReference>
<dbReference type="STRING" id="5539.A0A3E2HLW3"/>
<protein>
    <recommendedName>
        <fullName evidence="6">Amine oxidase</fullName>
        <ecNumber evidence="6">1.4.3.-</ecNumber>
    </recommendedName>
</protein>
<feature type="binding site" evidence="5">
    <location>
        <position position="382"/>
    </location>
    <ligand>
        <name>substrate</name>
    </ligand>
</feature>
<dbReference type="EC" id="1.4.3.-" evidence="6"/>
<evidence type="ECO:0000256" key="3">
    <source>
        <dbReference type="ARBA" id="ARBA00023002"/>
    </source>
</evidence>
<gene>
    <name evidence="8" type="ORF">B7463_g2161</name>
</gene>